<gene>
    <name evidence="9" type="ORF">JG688_00014576</name>
</gene>
<comment type="subunit">
    <text evidence="3">The nucleosome is a histone octamer containing two molecules each of H2A, H2B, H3 and H4 assembled in one H3-H4 heterotetramer and two H2A-H2B heterodimers. The octamer wraps approximately 147 bp of DNA.</text>
</comment>
<evidence type="ECO:0000256" key="6">
    <source>
        <dbReference type="ARBA" id="ARBA00023242"/>
    </source>
</evidence>
<evidence type="ECO:0000256" key="5">
    <source>
        <dbReference type="ARBA" id="ARBA00023125"/>
    </source>
</evidence>
<sequence length="77" mass="8706">MQGVSTASIRQLAHRVGVIRMTALVFAEARAFLKVFFSNLIQDTVVYTEHANRETVTARDVVYALKRQGRMIYGFGQ</sequence>
<keyword evidence="5" id="KW-0238">DNA-binding</keyword>
<dbReference type="AlphaFoldDB" id="A0A8J5I746"/>
<evidence type="ECO:0000256" key="3">
    <source>
        <dbReference type="ARBA" id="ARBA00011538"/>
    </source>
</evidence>
<comment type="subcellular location">
    <subcellularLocation>
        <location evidence="2">Chromosome</location>
    </subcellularLocation>
    <subcellularLocation>
        <location evidence="1">Nucleus</location>
    </subcellularLocation>
</comment>
<evidence type="ECO:0000313" key="10">
    <source>
        <dbReference type="Proteomes" id="UP000709295"/>
    </source>
</evidence>
<evidence type="ECO:0000256" key="7">
    <source>
        <dbReference type="ARBA" id="ARBA00023269"/>
    </source>
</evidence>
<feature type="domain" description="CENP-T/Histone H4 histone fold" evidence="8">
    <location>
        <begin position="8"/>
        <end position="70"/>
    </location>
</feature>
<dbReference type="GO" id="GO:0003677">
    <property type="term" value="F:DNA binding"/>
    <property type="evidence" value="ECO:0007669"/>
    <property type="project" value="UniProtKB-KW"/>
</dbReference>
<reference evidence="9" key="1">
    <citation type="submission" date="2021-01" db="EMBL/GenBank/DDBJ databases">
        <title>Phytophthora aleatoria, a newly-described species from Pinus radiata is distinct from Phytophthora cactorum isolates based on comparative genomics.</title>
        <authorList>
            <person name="Mcdougal R."/>
            <person name="Panda P."/>
            <person name="Williams N."/>
            <person name="Studholme D.J."/>
        </authorList>
    </citation>
    <scope>NUCLEOTIDE SEQUENCE</scope>
    <source>
        <strain evidence="9">NZFS 4037</strain>
    </source>
</reference>
<keyword evidence="6" id="KW-0539">Nucleus</keyword>
<name>A0A8J5I746_9STRA</name>
<dbReference type="InterPro" id="IPR035425">
    <property type="entry name" value="CENP-T/H4_C"/>
</dbReference>
<evidence type="ECO:0000259" key="8">
    <source>
        <dbReference type="Pfam" id="PF15511"/>
    </source>
</evidence>
<dbReference type="CDD" id="cd22912">
    <property type="entry name" value="HFD_H4"/>
    <property type="match status" value="1"/>
</dbReference>
<evidence type="ECO:0000256" key="1">
    <source>
        <dbReference type="ARBA" id="ARBA00004123"/>
    </source>
</evidence>
<keyword evidence="10" id="KW-1185">Reference proteome</keyword>
<dbReference type="GO" id="GO:0000786">
    <property type="term" value="C:nucleosome"/>
    <property type="evidence" value="ECO:0007669"/>
    <property type="project" value="UniProtKB-KW"/>
</dbReference>
<proteinExistence type="predicted"/>
<dbReference type="GO" id="GO:0005634">
    <property type="term" value="C:nucleus"/>
    <property type="evidence" value="ECO:0007669"/>
    <property type="project" value="UniProtKB-SubCell"/>
</dbReference>
<evidence type="ECO:0000256" key="2">
    <source>
        <dbReference type="ARBA" id="ARBA00004286"/>
    </source>
</evidence>
<dbReference type="GO" id="GO:0030527">
    <property type="term" value="F:structural constituent of chromatin"/>
    <property type="evidence" value="ECO:0007669"/>
    <property type="project" value="InterPro"/>
</dbReference>
<evidence type="ECO:0000256" key="4">
    <source>
        <dbReference type="ARBA" id="ARBA00022454"/>
    </source>
</evidence>
<dbReference type="Proteomes" id="UP000709295">
    <property type="component" value="Unassembled WGS sequence"/>
</dbReference>
<dbReference type="EMBL" id="JAENGY010001410">
    <property type="protein sequence ID" value="KAG6949531.1"/>
    <property type="molecule type" value="Genomic_DNA"/>
</dbReference>
<organism evidence="9 10">
    <name type="scientific">Phytophthora aleatoria</name>
    <dbReference type="NCBI Taxonomy" id="2496075"/>
    <lineage>
        <taxon>Eukaryota</taxon>
        <taxon>Sar</taxon>
        <taxon>Stramenopiles</taxon>
        <taxon>Oomycota</taxon>
        <taxon>Peronosporomycetes</taxon>
        <taxon>Peronosporales</taxon>
        <taxon>Peronosporaceae</taxon>
        <taxon>Phytophthora</taxon>
    </lineage>
</organism>
<dbReference type="PANTHER" id="PTHR10484">
    <property type="entry name" value="HISTONE H4"/>
    <property type="match status" value="1"/>
</dbReference>
<evidence type="ECO:0000313" key="9">
    <source>
        <dbReference type="EMBL" id="KAG6949531.1"/>
    </source>
</evidence>
<protein>
    <recommendedName>
        <fullName evidence="8">CENP-T/Histone H4 histone fold domain-containing protein</fullName>
    </recommendedName>
</protein>
<keyword evidence="7" id="KW-0544">Nucleosome core</keyword>
<dbReference type="InterPro" id="IPR001951">
    <property type="entry name" value="Histone_H4"/>
</dbReference>
<keyword evidence="4" id="KW-0158">Chromosome</keyword>
<dbReference type="SMART" id="SM00417">
    <property type="entry name" value="H4"/>
    <property type="match status" value="1"/>
</dbReference>
<accession>A0A8J5I746</accession>
<dbReference type="Pfam" id="PF15511">
    <property type="entry name" value="CENP-T_C"/>
    <property type="match status" value="1"/>
</dbReference>
<comment type="caution">
    <text evidence="9">The sequence shown here is derived from an EMBL/GenBank/DDBJ whole genome shotgun (WGS) entry which is preliminary data.</text>
</comment>